<sequence length="127" mass="14330">MKGVIEVDNGDSSSAINFAQTVANFWPFLVYALAACLIATNVGATEEYKAYIYASPPPPTYEYKSPPRRLPPYLYKSPPTPPPKNYYKSSPPPPKYYYKSPPPPPKYYYKSPPPPSKYYYKSPPPPP</sequence>
<dbReference type="Proteomes" id="UP000796880">
    <property type="component" value="Unassembled WGS sequence"/>
</dbReference>
<accession>A0A8K0HIY1</accession>
<dbReference type="EMBL" id="VOIH02000002">
    <property type="protein sequence ID" value="KAF3452549.1"/>
    <property type="molecule type" value="Genomic_DNA"/>
</dbReference>
<protein>
    <recommendedName>
        <fullName evidence="4">Extensin</fullName>
    </recommendedName>
</protein>
<gene>
    <name evidence="2" type="ORF">FNV43_RR02982</name>
</gene>
<name>A0A8K0HIY1_9ROSA</name>
<proteinExistence type="predicted"/>
<dbReference type="AlphaFoldDB" id="A0A8K0HIY1"/>
<reference evidence="2" key="1">
    <citation type="submission" date="2020-03" db="EMBL/GenBank/DDBJ databases">
        <title>A high-quality chromosome-level genome assembly of a woody plant with both climbing and erect habits, Rhamnella rubrinervis.</title>
        <authorList>
            <person name="Lu Z."/>
            <person name="Yang Y."/>
            <person name="Zhu X."/>
            <person name="Sun Y."/>
        </authorList>
    </citation>
    <scope>NUCLEOTIDE SEQUENCE</scope>
    <source>
        <strain evidence="2">BYM</strain>
        <tissue evidence="2">Leaf</tissue>
    </source>
</reference>
<organism evidence="2 3">
    <name type="scientific">Rhamnella rubrinervis</name>
    <dbReference type="NCBI Taxonomy" id="2594499"/>
    <lineage>
        <taxon>Eukaryota</taxon>
        <taxon>Viridiplantae</taxon>
        <taxon>Streptophyta</taxon>
        <taxon>Embryophyta</taxon>
        <taxon>Tracheophyta</taxon>
        <taxon>Spermatophyta</taxon>
        <taxon>Magnoliopsida</taxon>
        <taxon>eudicotyledons</taxon>
        <taxon>Gunneridae</taxon>
        <taxon>Pentapetalae</taxon>
        <taxon>rosids</taxon>
        <taxon>fabids</taxon>
        <taxon>Rosales</taxon>
        <taxon>Rhamnaceae</taxon>
        <taxon>rhamnoid group</taxon>
        <taxon>Rhamneae</taxon>
        <taxon>Rhamnella</taxon>
    </lineage>
</organism>
<comment type="caution">
    <text evidence="2">The sequence shown here is derived from an EMBL/GenBank/DDBJ whole genome shotgun (WGS) entry which is preliminary data.</text>
</comment>
<evidence type="ECO:0000313" key="2">
    <source>
        <dbReference type="EMBL" id="KAF3452549.1"/>
    </source>
</evidence>
<feature type="compositionally biased region" description="Pro residues" evidence="1">
    <location>
        <begin position="78"/>
        <end position="95"/>
    </location>
</feature>
<evidence type="ECO:0000256" key="1">
    <source>
        <dbReference type="SAM" id="MobiDB-lite"/>
    </source>
</evidence>
<evidence type="ECO:0008006" key="4">
    <source>
        <dbReference type="Google" id="ProtNLM"/>
    </source>
</evidence>
<dbReference type="OrthoDB" id="1194713at2759"/>
<dbReference type="PANTHER" id="PTHR36586:SF27">
    <property type="entry name" value="EXTENSIN-2-LIKE"/>
    <property type="match status" value="1"/>
</dbReference>
<keyword evidence="3" id="KW-1185">Reference proteome</keyword>
<dbReference type="PANTHER" id="PTHR36586">
    <property type="entry name" value="PROLINE-RICH EXTENSIN-LIKE"/>
    <property type="match status" value="1"/>
</dbReference>
<feature type="region of interest" description="Disordered" evidence="1">
    <location>
        <begin position="54"/>
        <end position="95"/>
    </location>
</feature>
<evidence type="ECO:0000313" key="3">
    <source>
        <dbReference type="Proteomes" id="UP000796880"/>
    </source>
</evidence>